<evidence type="ECO:0000256" key="5">
    <source>
        <dbReference type="ARBA" id="ARBA00023186"/>
    </source>
</evidence>
<dbReference type="InterPro" id="IPR043129">
    <property type="entry name" value="ATPase_NBD"/>
</dbReference>
<keyword evidence="4" id="KW-0346">Stress response</keyword>
<dbReference type="SUPFAM" id="SSF53067">
    <property type="entry name" value="Actin-like ATPase domain"/>
    <property type="match status" value="2"/>
</dbReference>
<evidence type="ECO:0000256" key="6">
    <source>
        <dbReference type="RuleBase" id="RU003322"/>
    </source>
</evidence>
<evidence type="ECO:0000256" key="4">
    <source>
        <dbReference type="ARBA" id="ARBA00023016"/>
    </source>
</evidence>
<keyword evidence="5" id="KW-0143">Chaperone</keyword>
<organism evidence="8 9">
    <name type="scientific">Pseudonocardia lutea</name>
    <dbReference type="NCBI Taxonomy" id="2172015"/>
    <lineage>
        <taxon>Bacteria</taxon>
        <taxon>Bacillati</taxon>
        <taxon>Actinomycetota</taxon>
        <taxon>Actinomycetes</taxon>
        <taxon>Pseudonocardiales</taxon>
        <taxon>Pseudonocardiaceae</taxon>
        <taxon>Pseudonocardia</taxon>
    </lineage>
</organism>
<evidence type="ECO:0000313" key="8">
    <source>
        <dbReference type="EMBL" id="MFC5949748.1"/>
    </source>
</evidence>
<dbReference type="Proteomes" id="UP001596119">
    <property type="component" value="Unassembled WGS sequence"/>
</dbReference>
<proteinExistence type="inferred from homology"/>
<evidence type="ECO:0000256" key="7">
    <source>
        <dbReference type="SAM" id="MobiDB-lite"/>
    </source>
</evidence>
<dbReference type="PANTHER" id="PTHR19375">
    <property type="entry name" value="HEAT SHOCK PROTEIN 70KDA"/>
    <property type="match status" value="1"/>
</dbReference>
<dbReference type="PROSITE" id="PS01036">
    <property type="entry name" value="HSP70_3"/>
    <property type="match status" value="1"/>
</dbReference>
<feature type="region of interest" description="Disordered" evidence="7">
    <location>
        <begin position="508"/>
        <end position="702"/>
    </location>
</feature>
<feature type="compositionally biased region" description="Gly residues" evidence="7">
    <location>
        <begin position="612"/>
        <end position="667"/>
    </location>
</feature>
<feature type="compositionally biased region" description="Low complexity" evidence="7">
    <location>
        <begin position="543"/>
        <end position="561"/>
    </location>
</feature>
<comment type="similarity">
    <text evidence="1 6">Belongs to the heat shock protein 70 family.</text>
</comment>
<dbReference type="RefSeq" id="WP_379566885.1">
    <property type="nucleotide sequence ID" value="NZ_JBHSQK010000037.1"/>
</dbReference>
<comment type="caution">
    <text evidence="8">The sequence shown here is derived from an EMBL/GenBank/DDBJ whole genome shotgun (WGS) entry which is preliminary data.</text>
</comment>
<keyword evidence="2 6" id="KW-0547">Nucleotide-binding</keyword>
<reference evidence="9" key="1">
    <citation type="journal article" date="2019" name="Int. J. Syst. Evol. Microbiol.">
        <title>The Global Catalogue of Microorganisms (GCM) 10K type strain sequencing project: providing services to taxonomists for standard genome sequencing and annotation.</title>
        <authorList>
            <consortium name="The Broad Institute Genomics Platform"/>
            <consortium name="The Broad Institute Genome Sequencing Center for Infectious Disease"/>
            <person name="Wu L."/>
            <person name="Ma J."/>
        </authorList>
    </citation>
    <scope>NUCLEOTIDE SEQUENCE [LARGE SCALE GENOMIC DNA]</scope>
    <source>
        <strain evidence="9">CGMCC 4.7397</strain>
    </source>
</reference>
<sequence length="702" mass="68425">MGYQLGIDLGTTYSAAAVCRSAGEHWVAPEMVALSGRRTDVPSVLFLGPDEEVLVGDAAERRAVTDPDRVVREFKRRVGDPTPIVVGGRTWAPEELCARLVRWIVDQVADREGGPAERIAVTHPASWGSHKLERMAEALHEQDLTVTFLAEPQAAALHYAAGERVAAGSTIAVYDLGGGTFDAAVVRKTDRSHFALQGRPEGIERLGGVDFDQVVFDHVVAGVPGAFEELDDADPAVLAAVARLRRECTEAKEALSADTEASIPVLLPGHRGSVRLHRSEFEEAIRDRVEETVEALRRAVASAGLEPAALDAVLLVGGSSRVPLVGQLVSQELGRPVAVDTDPKNAIAKGAALAVSPRPTASWPAVALAPVPGGPTTPTGGAGAVPPAAPPTVSTSGSLPALIGATAAIGPLPGADTTGPLRTTGPVRATGGWGPAGPPPRPAIPASVPGDPDWEYDPEPDGRRRLPVGLLVGVGGGLAAAGVVLAAVFWPSAAPAVSSGVGGMNVPTSGAPAADPTTASFVPDPTTAGRAPGQTGSGGSAGGNANTGRATPPAVGSARPPAGGGGVPAAPVPAAPGPAAPGPAVPGPAAPGPAAPGPVAPEPSGPTPSTGDTGGGTGGGDAGTGGTGTGGTGTGGTGTGGTGTGTGGGTGTDTGAGTGTGAGGGTAAGPDSSPPSSTDGSPASSVVPAPAPSAPATATSTV</sequence>
<name>A0ABW1I7Y7_9PSEU</name>
<dbReference type="Pfam" id="PF00012">
    <property type="entry name" value="HSP70"/>
    <property type="match status" value="1"/>
</dbReference>
<evidence type="ECO:0000256" key="1">
    <source>
        <dbReference type="ARBA" id="ARBA00007381"/>
    </source>
</evidence>
<keyword evidence="9" id="KW-1185">Reference proteome</keyword>
<feature type="region of interest" description="Disordered" evidence="7">
    <location>
        <begin position="372"/>
        <end position="397"/>
    </location>
</feature>
<dbReference type="EMBL" id="JBHSQK010000037">
    <property type="protein sequence ID" value="MFC5949748.1"/>
    <property type="molecule type" value="Genomic_DNA"/>
</dbReference>
<evidence type="ECO:0000256" key="2">
    <source>
        <dbReference type="ARBA" id="ARBA00022741"/>
    </source>
</evidence>
<dbReference type="Gene3D" id="3.90.640.10">
    <property type="entry name" value="Actin, Chain A, domain 4"/>
    <property type="match status" value="1"/>
</dbReference>
<dbReference type="InterPro" id="IPR013126">
    <property type="entry name" value="Hsp_70_fam"/>
</dbReference>
<dbReference type="InterPro" id="IPR018181">
    <property type="entry name" value="Heat_shock_70_CS"/>
</dbReference>
<gene>
    <name evidence="8" type="ORF">ACFQH9_15850</name>
</gene>
<feature type="compositionally biased region" description="Low complexity" evidence="7">
    <location>
        <begin position="668"/>
        <end position="702"/>
    </location>
</feature>
<feature type="region of interest" description="Disordered" evidence="7">
    <location>
        <begin position="412"/>
        <end position="461"/>
    </location>
</feature>
<evidence type="ECO:0000313" key="9">
    <source>
        <dbReference type="Proteomes" id="UP001596119"/>
    </source>
</evidence>
<dbReference type="Gene3D" id="3.30.420.40">
    <property type="match status" value="2"/>
</dbReference>
<keyword evidence="3 6" id="KW-0067">ATP-binding</keyword>
<protein>
    <submittedName>
        <fullName evidence="8">Hsp70 family protein</fullName>
    </submittedName>
</protein>
<dbReference type="PROSITE" id="PS00297">
    <property type="entry name" value="HSP70_1"/>
    <property type="match status" value="1"/>
</dbReference>
<dbReference type="PRINTS" id="PR00301">
    <property type="entry name" value="HEATSHOCK70"/>
</dbReference>
<accession>A0ABW1I7Y7</accession>
<feature type="compositionally biased region" description="Pro residues" evidence="7">
    <location>
        <begin position="570"/>
        <end position="606"/>
    </location>
</feature>
<evidence type="ECO:0000256" key="3">
    <source>
        <dbReference type="ARBA" id="ARBA00022840"/>
    </source>
</evidence>